<name>B0WA68_CULQU</name>
<dbReference type="EMBL" id="DS231869">
    <property type="protein sequence ID" value="EDS40897.1"/>
    <property type="molecule type" value="Genomic_DNA"/>
</dbReference>
<gene>
    <name evidence="2" type="primary">6035409</name>
    <name evidence="1" type="ORF">CpipJ_CPIJ004016</name>
</gene>
<dbReference type="Proteomes" id="UP000002320">
    <property type="component" value="Unassembled WGS sequence"/>
</dbReference>
<organism>
    <name type="scientific">Culex quinquefasciatus</name>
    <name type="common">Southern house mosquito</name>
    <name type="synonym">Culex pungens</name>
    <dbReference type="NCBI Taxonomy" id="7176"/>
    <lineage>
        <taxon>Eukaryota</taxon>
        <taxon>Metazoa</taxon>
        <taxon>Ecdysozoa</taxon>
        <taxon>Arthropoda</taxon>
        <taxon>Hexapoda</taxon>
        <taxon>Insecta</taxon>
        <taxon>Pterygota</taxon>
        <taxon>Neoptera</taxon>
        <taxon>Endopterygota</taxon>
        <taxon>Diptera</taxon>
        <taxon>Nematocera</taxon>
        <taxon>Culicoidea</taxon>
        <taxon>Culicidae</taxon>
        <taxon>Culicinae</taxon>
        <taxon>Culicini</taxon>
        <taxon>Culex</taxon>
        <taxon>Culex</taxon>
    </lineage>
</organism>
<proteinExistence type="predicted"/>
<reference evidence="2" key="2">
    <citation type="submission" date="2021-02" db="UniProtKB">
        <authorList>
            <consortium name="EnsemblMetazoa"/>
        </authorList>
    </citation>
    <scope>IDENTIFICATION</scope>
    <source>
        <strain evidence="2">JHB</strain>
    </source>
</reference>
<reference evidence="1" key="1">
    <citation type="submission" date="2007-03" db="EMBL/GenBank/DDBJ databases">
        <title>Annotation of Culex pipiens quinquefasciatus.</title>
        <authorList>
            <consortium name="The Broad Institute Genome Sequencing Platform"/>
            <person name="Atkinson P.W."/>
            <person name="Hemingway J."/>
            <person name="Christensen B.M."/>
            <person name="Higgs S."/>
            <person name="Kodira C."/>
            <person name="Hannick L."/>
            <person name="Megy K."/>
            <person name="O'Leary S."/>
            <person name="Pearson M."/>
            <person name="Haas B.J."/>
            <person name="Mauceli E."/>
            <person name="Wortman J.R."/>
            <person name="Lee N.H."/>
            <person name="Guigo R."/>
            <person name="Stanke M."/>
            <person name="Alvarado L."/>
            <person name="Amedeo P."/>
            <person name="Antoine C.H."/>
            <person name="Arensburger P."/>
            <person name="Bidwell S.L."/>
            <person name="Crawford M."/>
            <person name="Camaro F."/>
            <person name="Devon K."/>
            <person name="Engels R."/>
            <person name="Hammond M."/>
            <person name="Howarth C."/>
            <person name="Koehrsen M."/>
            <person name="Lawson D."/>
            <person name="Montgomery P."/>
            <person name="Nene V."/>
            <person name="Nusbaum C."/>
            <person name="Puiu D."/>
            <person name="Romero-Severson J."/>
            <person name="Severson D.W."/>
            <person name="Shumway M."/>
            <person name="Sisk P."/>
            <person name="Stolte C."/>
            <person name="Zeng Q."/>
            <person name="Eisenstadt E."/>
            <person name="Fraser-Liggett C."/>
            <person name="Strausberg R."/>
            <person name="Galagan J."/>
            <person name="Birren B."/>
            <person name="Collins F.H."/>
        </authorList>
    </citation>
    <scope>NUCLEOTIDE SEQUENCE [LARGE SCALE GENOMIC DNA]</scope>
    <source>
        <strain evidence="1">JHB</strain>
    </source>
</reference>
<dbReference type="AlphaFoldDB" id="B0WA68"/>
<evidence type="ECO:0000313" key="1">
    <source>
        <dbReference type="EMBL" id="EDS40897.1"/>
    </source>
</evidence>
<dbReference type="EnsemblMetazoa" id="CPIJ004016-RA">
    <property type="protein sequence ID" value="CPIJ004016-PA"/>
    <property type="gene ID" value="CPIJ004016"/>
</dbReference>
<keyword evidence="3" id="KW-1185">Reference proteome</keyword>
<sequence>MTNSSSQCPDANKDRAVAVTALRTHFWVCLNLIFLATLGRTTKPAVVLYCFGAFGAGDIQSNGRIGLHWNLTELQNPGVGYKTSILDGPATYRRGQRADYSGGGWLVNPRAGSNAELNLLGDFFGPSIAREATELCTFPNGSKICRAFSTAWPSTTRLLSVQDFQVRLIQTGRPVEGHYPAAARVWRLNDPRGHHLRQSPSARRTFRYFSVHTSDSNFVDQFRNCLVNLLVVSVEIDFFIVLGHTTLDVLFNIVDRFSVPYCAYSE</sequence>
<dbReference type="VEuPathDB" id="VectorBase:CPIJ004016"/>
<evidence type="ECO:0000313" key="3">
    <source>
        <dbReference type="Proteomes" id="UP000002320"/>
    </source>
</evidence>
<dbReference type="HOGENOM" id="CLU_1046810_0_0_1"/>
<protein>
    <submittedName>
        <fullName evidence="1 2">Bystin</fullName>
    </submittedName>
</protein>
<dbReference type="InParanoid" id="B0WA68"/>
<dbReference type="VEuPathDB" id="VectorBase:CQUJHB001990"/>
<evidence type="ECO:0000313" key="2">
    <source>
        <dbReference type="EnsemblMetazoa" id="CPIJ004016-PA"/>
    </source>
</evidence>
<accession>B0WA68</accession>
<dbReference type="KEGG" id="cqu:CpipJ_CPIJ004016"/>